<dbReference type="PANTHER" id="PTHR24329">
    <property type="entry name" value="HOMEOBOX PROTEIN ARISTALESS"/>
    <property type="match status" value="1"/>
</dbReference>
<dbReference type="Proteomes" id="UP001164746">
    <property type="component" value="Chromosome 11"/>
</dbReference>
<dbReference type="Gene3D" id="1.10.10.60">
    <property type="entry name" value="Homeodomain-like"/>
    <property type="match status" value="1"/>
</dbReference>
<protein>
    <submittedName>
        <fullName evidence="6">OTX5-like protein</fullName>
    </submittedName>
</protein>
<feature type="domain" description="Homeobox" evidence="5">
    <location>
        <begin position="76"/>
        <end position="136"/>
    </location>
</feature>
<comment type="subcellular location">
    <subcellularLocation>
        <location evidence="1 2 3">Nucleus</location>
    </subcellularLocation>
</comment>
<dbReference type="CDD" id="cd00086">
    <property type="entry name" value="homeodomain"/>
    <property type="match status" value="1"/>
</dbReference>
<evidence type="ECO:0000313" key="7">
    <source>
        <dbReference type="Proteomes" id="UP001164746"/>
    </source>
</evidence>
<keyword evidence="7" id="KW-1185">Reference proteome</keyword>
<sequence>MIEVDTVRRNFNIGHYDPNYMLPTHPLSGGMAGPHLDHRVLVHWNQTNAGSQQPVSAALKSDEEEDDDDEDRPFTPPPPRERLSYTRYQLELLNGIFLEVRYPNSTQKQLIAKRVGITRDQVKIWFQNRRRKEVIGNSGKAKSSDTSMSSSCSSGIAESHSPAADDNEISSSDENNCFKDSNETVVPSLVMKSIIGELIKFTNDPLKGKKIRKKSRAKQREREKNNKLKKGLATTLLHGAYDMISPPNQVTPTAFFEKMKNGFNHSKNSSAFASPRDNPAKPAQISNISSTSDTQVEQVHSAVLVSSSSRTLPVTSVRGGGYDRPLPQIPTSLMNAGYPLPAYTQYTSSLPNDFP</sequence>
<keyword evidence="2 3" id="KW-0371">Homeobox</keyword>
<evidence type="ECO:0000313" key="6">
    <source>
        <dbReference type="EMBL" id="WAR19964.1"/>
    </source>
</evidence>
<dbReference type="PANTHER" id="PTHR24329:SF543">
    <property type="entry name" value="FI01017P-RELATED"/>
    <property type="match status" value="1"/>
</dbReference>
<dbReference type="InterPro" id="IPR009057">
    <property type="entry name" value="Homeodomain-like_sf"/>
</dbReference>
<feature type="region of interest" description="Disordered" evidence="4">
    <location>
        <begin position="50"/>
        <end position="83"/>
    </location>
</feature>
<keyword evidence="2 3" id="KW-0238">DNA-binding</keyword>
<dbReference type="Pfam" id="PF00046">
    <property type="entry name" value="Homeodomain"/>
    <property type="match status" value="1"/>
</dbReference>
<evidence type="ECO:0000256" key="1">
    <source>
        <dbReference type="ARBA" id="ARBA00004123"/>
    </source>
</evidence>
<keyword evidence="2 3" id="KW-0539">Nucleus</keyword>
<feature type="region of interest" description="Disordered" evidence="4">
    <location>
        <begin position="135"/>
        <end position="179"/>
    </location>
</feature>
<feature type="non-terminal residue" evidence="6">
    <location>
        <position position="1"/>
    </location>
</feature>
<dbReference type="SUPFAM" id="SSF46689">
    <property type="entry name" value="Homeodomain-like"/>
    <property type="match status" value="1"/>
</dbReference>
<feature type="compositionally biased region" description="Low complexity" evidence="4">
    <location>
        <begin position="144"/>
        <end position="161"/>
    </location>
</feature>
<dbReference type="SMART" id="SM00389">
    <property type="entry name" value="HOX"/>
    <property type="match status" value="1"/>
</dbReference>
<dbReference type="PROSITE" id="PS50071">
    <property type="entry name" value="HOMEOBOX_2"/>
    <property type="match status" value="1"/>
</dbReference>
<dbReference type="InterPro" id="IPR001356">
    <property type="entry name" value="HD"/>
</dbReference>
<gene>
    <name evidence="6" type="ORF">MAR_001802</name>
</gene>
<evidence type="ECO:0000256" key="4">
    <source>
        <dbReference type="SAM" id="MobiDB-lite"/>
    </source>
</evidence>
<feature type="DNA-binding region" description="Homeobox" evidence="2">
    <location>
        <begin position="78"/>
        <end position="137"/>
    </location>
</feature>
<dbReference type="EMBL" id="CP111022">
    <property type="protein sequence ID" value="WAR19964.1"/>
    <property type="molecule type" value="Genomic_DNA"/>
</dbReference>
<reference evidence="6" key="1">
    <citation type="submission" date="2022-11" db="EMBL/GenBank/DDBJ databases">
        <title>Centuries of genome instability and evolution in soft-shell clam transmissible cancer (bioRxiv).</title>
        <authorList>
            <person name="Hart S.F.M."/>
            <person name="Yonemitsu M.A."/>
            <person name="Giersch R.M."/>
            <person name="Beal B.F."/>
            <person name="Arriagada G."/>
            <person name="Davis B.W."/>
            <person name="Ostrander E.A."/>
            <person name="Goff S.P."/>
            <person name="Metzger M.J."/>
        </authorList>
    </citation>
    <scope>NUCLEOTIDE SEQUENCE</scope>
    <source>
        <strain evidence="6">MELC-2E11</strain>
        <tissue evidence="6">Siphon/mantle</tissue>
    </source>
</reference>
<accession>A0ABY7FEZ8</accession>
<proteinExistence type="predicted"/>
<name>A0ABY7FEZ8_MYAAR</name>
<dbReference type="InterPro" id="IPR050649">
    <property type="entry name" value="Paired_Homeobox_TFs"/>
</dbReference>
<evidence type="ECO:0000259" key="5">
    <source>
        <dbReference type="PROSITE" id="PS50071"/>
    </source>
</evidence>
<organism evidence="6 7">
    <name type="scientific">Mya arenaria</name>
    <name type="common">Soft-shell clam</name>
    <dbReference type="NCBI Taxonomy" id="6604"/>
    <lineage>
        <taxon>Eukaryota</taxon>
        <taxon>Metazoa</taxon>
        <taxon>Spiralia</taxon>
        <taxon>Lophotrochozoa</taxon>
        <taxon>Mollusca</taxon>
        <taxon>Bivalvia</taxon>
        <taxon>Autobranchia</taxon>
        <taxon>Heteroconchia</taxon>
        <taxon>Euheterodonta</taxon>
        <taxon>Imparidentia</taxon>
        <taxon>Neoheterodontei</taxon>
        <taxon>Myida</taxon>
        <taxon>Myoidea</taxon>
        <taxon>Myidae</taxon>
        <taxon>Mya</taxon>
    </lineage>
</organism>
<evidence type="ECO:0000256" key="3">
    <source>
        <dbReference type="RuleBase" id="RU000682"/>
    </source>
</evidence>
<feature type="compositionally biased region" description="Acidic residues" evidence="4">
    <location>
        <begin position="62"/>
        <end position="71"/>
    </location>
</feature>
<evidence type="ECO:0000256" key="2">
    <source>
        <dbReference type="PROSITE-ProRule" id="PRU00108"/>
    </source>
</evidence>